<accession>A0A7S4IX46</accession>
<proteinExistence type="predicted"/>
<dbReference type="EMBL" id="HBKQ01024341">
    <property type="protein sequence ID" value="CAE2242396.1"/>
    <property type="molecule type" value="Transcribed_RNA"/>
</dbReference>
<dbReference type="InterPro" id="IPR036910">
    <property type="entry name" value="HMG_box_dom_sf"/>
</dbReference>
<feature type="DNA-binding region" description="HMG box" evidence="2">
    <location>
        <begin position="477"/>
        <end position="545"/>
    </location>
</feature>
<dbReference type="SMART" id="SM00398">
    <property type="entry name" value="HMG"/>
    <property type="match status" value="1"/>
</dbReference>
<feature type="region of interest" description="Disordered" evidence="3">
    <location>
        <begin position="1"/>
        <end position="46"/>
    </location>
</feature>
<dbReference type="InterPro" id="IPR008984">
    <property type="entry name" value="SMAD_FHA_dom_sf"/>
</dbReference>
<dbReference type="AlphaFoldDB" id="A0A7S4IX46"/>
<feature type="region of interest" description="Disordered" evidence="3">
    <location>
        <begin position="403"/>
        <end position="500"/>
    </location>
</feature>
<feature type="compositionally biased region" description="Polar residues" evidence="3">
    <location>
        <begin position="488"/>
        <end position="500"/>
    </location>
</feature>
<dbReference type="PANTHER" id="PTHR48112">
    <property type="entry name" value="HIGH MOBILITY GROUP PROTEIN DSP1"/>
    <property type="match status" value="1"/>
</dbReference>
<feature type="compositionally biased region" description="Basic residues" evidence="3">
    <location>
        <begin position="449"/>
        <end position="469"/>
    </location>
</feature>
<dbReference type="PROSITE" id="PS50118">
    <property type="entry name" value="HMG_BOX_2"/>
    <property type="match status" value="1"/>
</dbReference>
<reference evidence="5" key="1">
    <citation type="submission" date="2021-01" db="EMBL/GenBank/DDBJ databases">
        <authorList>
            <person name="Corre E."/>
            <person name="Pelletier E."/>
            <person name="Niang G."/>
            <person name="Scheremetjew M."/>
            <person name="Finn R."/>
            <person name="Kale V."/>
            <person name="Holt S."/>
            <person name="Cochrane G."/>
            <person name="Meng A."/>
            <person name="Brown T."/>
            <person name="Cohen L."/>
        </authorList>
    </citation>
    <scope>NUCLEOTIDE SEQUENCE</scope>
    <source>
        <strain evidence="5">Isolate 1302-5</strain>
    </source>
</reference>
<organism evidence="5">
    <name type="scientific">Odontella aurita</name>
    <dbReference type="NCBI Taxonomy" id="265563"/>
    <lineage>
        <taxon>Eukaryota</taxon>
        <taxon>Sar</taxon>
        <taxon>Stramenopiles</taxon>
        <taxon>Ochrophyta</taxon>
        <taxon>Bacillariophyta</taxon>
        <taxon>Mediophyceae</taxon>
        <taxon>Biddulphiophycidae</taxon>
        <taxon>Eupodiscales</taxon>
        <taxon>Odontellaceae</taxon>
        <taxon>Odontella</taxon>
    </lineage>
</organism>
<dbReference type="Gene3D" id="2.60.200.20">
    <property type="match status" value="1"/>
</dbReference>
<feature type="domain" description="HMG box" evidence="4">
    <location>
        <begin position="477"/>
        <end position="545"/>
    </location>
</feature>
<evidence type="ECO:0000256" key="1">
    <source>
        <dbReference type="ARBA" id="ARBA00023125"/>
    </source>
</evidence>
<dbReference type="InterPro" id="IPR050342">
    <property type="entry name" value="HMGB"/>
</dbReference>
<dbReference type="InterPro" id="IPR009071">
    <property type="entry name" value="HMG_box_dom"/>
</dbReference>
<feature type="compositionally biased region" description="Basic and acidic residues" evidence="3">
    <location>
        <begin position="403"/>
        <end position="435"/>
    </location>
</feature>
<feature type="compositionally biased region" description="Acidic residues" evidence="3">
    <location>
        <begin position="552"/>
        <end position="573"/>
    </location>
</feature>
<keyword evidence="2" id="KW-0539">Nucleus</keyword>
<dbReference type="GO" id="GO:0003677">
    <property type="term" value="F:DNA binding"/>
    <property type="evidence" value="ECO:0007669"/>
    <property type="project" value="UniProtKB-UniRule"/>
</dbReference>
<gene>
    <name evidence="5" type="ORF">OAUR00152_LOCUS16596</name>
</gene>
<dbReference type="GO" id="GO:0005634">
    <property type="term" value="C:nucleus"/>
    <property type="evidence" value="ECO:0007669"/>
    <property type="project" value="UniProtKB-UniRule"/>
</dbReference>
<sequence length="589" mass="64969">MSLDDDAGSGEVVSARDQQGGEDVNGENEDVSSSSSEGEDDDEENKADCASLVMGGTIASPAFALLVGMFEDPKEGTKRNISLPLTRLPAKLGRTHKTDETNFFGLGSAKALSRNHCVIFYRDAVGGRLGQFDGDGDEELTYQPRKREHRDRGDDADEIIQHDHECEASLPEHGFFAIECLGKNKIIVGGKRVDMNQVALLRHGTTIKLGSYSLYFLLPSDCSSDNKETMMKVPNPAYEEYQRKRALERAPVVDDDDDNSSISSSKKQRSVPPQGVGAELEALPLETLLDRITEACKSDQWDRKNQMLGTAVAMHAVRDAAQSSELQSIAKEHGGVARGEVLDWIEKSPLYSNWVSQMLSKLEEKSYHSNISKAIIRSGYQRTGTTGRHVRWALPKDVLPRREGRKEGLSDEMNRLSAERLSDDTNPGKREHERASAPSIPKKTNISKSGKRTKKKKNTSKHAKKKQAGRAKDPDAPKRPKTPFLYFSNANRPKLQEQNPGVSFADLGRLVGKAWEGISASEKEKCEALSNADKARYKIEMEAYEKKRSEMSSEESDSDEGSSADNDSDESDDASSNQDGSSSDDSDED</sequence>
<evidence type="ECO:0000256" key="3">
    <source>
        <dbReference type="SAM" id="MobiDB-lite"/>
    </source>
</evidence>
<evidence type="ECO:0000256" key="2">
    <source>
        <dbReference type="PROSITE-ProRule" id="PRU00267"/>
    </source>
</evidence>
<dbReference type="PANTHER" id="PTHR48112:SF22">
    <property type="entry name" value="MITOCHONDRIAL TRANSCRIPTION FACTOR A, ISOFORM B"/>
    <property type="match status" value="1"/>
</dbReference>
<dbReference type="SUPFAM" id="SSF49879">
    <property type="entry name" value="SMAD/FHA domain"/>
    <property type="match status" value="1"/>
</dbReference>
<protein>
    <recommendedName>
        <fullName evidence="4">HMG box domain-containing protein</fullName>
    </recommendedName>
</protein>
<dbReference type="Gene3D" id="1.10.30.10">
    <property type="entry name" value="High mobility group box domain"/>
    <property type="match status" value="1"/>
</dbReference>
<name>A0A7S4IX46_9STRA</name>
<evidence type="ECO:0000259" key="4">
    <source>
        <dbReference type="PROSITE" id="PS50118"/>
    </source>
</evidence>
<feature type="region of interest" description="Disordered" evidence="3">
    <location>
        <begin position="248"/>
        <end position="276"/>
    </location>
</feature>
<evidence type="ECO:0000313" key="5">
    <source>
        <dbReference type="EMBL" id="CAE2242396.1"/>
    </source>
</evidence>
<keyword evidence="1 2" id="KW-0238">DNA-binding</keyword>
<feature type="region of interest" description="Disordered" evidence="3">
    <location>
        <begin position="544"/>
        <end position="589"/>
    </location>
</feature>
<dbReference type="Pfam" id="PF00505">
    <property type="entry name" value="HMG_box"/>
    <property type="match status" value="1"/>
</dbReference>
<dbReference type="SUPFAM" id="SSF47095">
    <property type="entry name" value="HMG-box"/>
    <property type="match status" value="1"/>
</dbReference>